<accession>A0A6J4HFD3</accession>
<dbReference type="AlphaFoldDB" id="A0A6J4HFD3"/>
<dbReference type="EMBL" id="CADCTN010000040">
    <property type="protein sequence ID" value="CAA9223208.1"/>
    <property type="molecule type" value="Genomic_DNA"/>
</dbReference>
<evidence type="ECO:0000313" key="1">
    <source>
        <dbReference type="EMBL" id="CAA9223208.1"/>
    </source>
</evidence>
<feature type="non-terminal residue" evidence="1">
    <location>
        <position position="44"/>
    </location>
</feature>
<sequence length="44" mass="5101">ERHGSRRTRPRRRGSGTWWRGVSPRGSVVITRSHGLRCCRSQVL</sequence>
<proteinExistence type="predicted"/>
<gene>
    <name evidence="1" type="ORF">AVDCRST_MAG52-614</name>
</gene>
<feature type="non-terminal residue" evidence="1">
    <location>
        <position position="1"/>
    </location>
</feature>
<organism evidence="1">
    <name type="scientific">uncultured Blastococcus sp</name>
    <dbReference type="NCBI Taxonomy" id="217144"/>
    <lineage>
        <taxon>Bacteria</taxon>
        <taxon>Bacillati</taxon>
        <taxon>Actinomycetota</taxon>
        <taxon>Actinomycetes</taxon>
        <taxon>Geodermatophilales</taxon>
        <taxon>Geodermatophilaceae</taxon>
        <taxon>Blastococcus</taxon>
        <taxon>environmental samples</taxon>
    </lineage>
</organism>
<reference evidence="1" key="1">
    <citation type="submission" date="2020-02" db="EMBL/GenBank/DDBJ databases">
        <authorList>
            <person name="Meier V. D."/>
        </authorList>
    </citation>
    <scope>NUCLEOTIDE SEQUENCE</scope>
    <source>
        <strain evidence="1">AVDCRST_MAG52</strain>
    </source>
</reference>
<name>A0A6J4HFD3_9ACTN</name>
<protein>
    <submittedName>
        <fullName evidence="1">Uncharacterized protein</fullName>
    </submittedName>
</protein>